<name>A0A8S1UI67_PAROT</name>
<dbReference type="EMBL" id="CAJJDP010000045">
    <property type="protein sequence ID" value="CAD8164728.1"/>
    <property type="molecule type" value="Genomic_DNA"/>
</dbReference>
<protein>
    <recommendedName>
        <fullName evidence="5">Transmembrane protein</fullName>
    </recommendedName>
</protein>
<keyword evidence="1" id="KW-1133">Transmembrane helix</keyword>
<feature type="transmembrane region" description="Helical" evidence="1">
    <location>
        <begin position="289"/>
        <end position="313"/>
    </location>
</feature>
<keyword evidence="4" id="KW-1185">Reference proteome</keyword>
<feature type="signal peptide" evidence="2">
    <location>
        <begin position="1"/>
        <end position="15"/>
    </location>
</feature>
<evidence type="ECO:0000256" key="1">
    <source>
        <dbReference type="SAM" id="Phobius"/>
    </source>
</evidence>
<keyword evidence="2" id="KW-0732">Signal</keyword>
<gene>
    <name evidence="3" type="ORF">POCTA_138.1.T0450200</name>
</gene>
<evidence type="ECO:0000313" key="4">
    <source>
        <dbReference type="Proteomes" id="UP000683925"/>
    </source>
</evidence>
<accession>A0A8S1UI67</accession>
<comment type="caution">
    <text evidence="3">The sequence shown here is derived from an EMBL/GenBank/DDBJ whole genome shotgun (WGS) entry which is preliminary data.</text>
</comment>
<keyword evidence="1" id="KW-0472">Membrane</keyword>
<feature type="chain" id="PRO_5035838068" description="Transmembrane protein" evidence="2">
    <location>
        <begin position="16"/>
        <end position="358"/>
    </location>
</feature>
<proteinExistence type="predicted"/>
<sequence length="358" mass="41582">MKFLIILVSCQLAFGLQIHYSEQICPCSEYSQNICDLSATCSWNGESCQDLDCQDRNSTFCLGSETNFKCIWDQKFEECQDFDYEECDQISNEKDCADSYYYTNISCSWTHNMKCEKFDCSNSYTCPFNNCSYINGVCSNPTKELNCQTLPKDQCNFNVDGNGQMCYLNDYGQCDSLNFIEFVCPLLDDSQDLCLKSDCVYENNKCRKKVCADIKLQEECYFLQNGILQFITTCFWQDNSCQEVQQEDLHGFSRENCQIRTAFTYSWSDNNECQKCVLLQKENESVDEVLPIVLGITIPLSVLLILTCIFILWCKKKQKFCFKPDQRNNYEAEIQKDEKKSSDNNFTQRLKLEQIPAL</sequence>
<organism evidence="3 4">
    <name type="scientific">Paramecium octaurelia</name>
    <dbReference type="NCBI Taxonomy" id="43137"/>
    <lineage>
        <taxon>Eukaryota</taxon>
        <taxon>Sar</taxon>
        <taxon>Alveolata</taxon>
        <taxon>Ciliophora</taxon>
        <taxon>Intramacronucleata</taxon>
        <taxon>Oligohymenophorea</taxon>
        <taxon>Peniculida</taxon>
        <taxon>Parameciidae</taxon>
        <taxon>Paramecium</taxon>
    </lineage>
</organism>
<evidence type="ECO:0000313" key="3">
    <source>
        <dbReference type="EMBL" id="CAD8164728.1"/>
    </source>
</evidence>
<dbReference type="OrthoDB" id="311071at2759"/>
<reference evidence="3" key="1">
    <citation type="submission" date="2021-01" db="EMBL/GenBank/DDBJ databases">
        <authorList>
            <consortium name="Genoscope - CEA"/>
            <person name="William W."/>
        </authorList>
    </citation>
    <scope>NUCLEOTIDE SEQUENCE</scope>
</reference>
<dbReference type="AlphaFoldDB" id="A0A8S1UI67"/>
<keyword evidence="1" id="KW-0812">Transmembrane</keyword>
<evidence type="ECO:0000256" key="2">
    <source>
        <dbReference type="SAM" id="SignalP"/>
    </source>
</evidence>
<dbReference type="Proteomes" id="UP000683925">
    <property type="component" value="Unassembled WGS sequence"/>
</dbReference>
<dbReference type="OMA" id="CKKKQKF"/>
<evidence type="ECO:0008006" key="5">
    <source>
        <dbReference type="Google" id="ProtNLM"/>
    </source>
</evidence>